<evidence type="ECO:0000313" key="2">
    <source>
        <dbReference type="EMBL" id="JAH46588.1"/>
    </source>
</evidence>
<accession>A0A0E9T1J0</accession>
<dbReference type="EMBL" id="GBXM01061989">
    <property type="protein sequence ID" value="JAH46588.1"/>
    <property type="molecule type" value="Transcribed_RNA"/>
</dbReference>
<feature type="transmembrane region" description="Helical" evidence="1">
    <location>
        <begin position="12"/>
        <end position="31"/>
    </location>
</feature>
<evidence type="ECO:0000256" key="1">
    <source>
        <dbReference type="SAM" id="Phobius"/>
    </source>
</evidence>
<reference evidence="2" key="1">
    <citation type="submission" date="2014-11" db="EMBL/GenBank/DDBJ databases">
        <authorList>
            <person name="Amaro Gonzalez C."/>
        </authorList>
    </citation>
    <scope>NUCLEOTIDE SEQUENCE</scope>
</reference>
<organism evidence="2">
    <name type="scientific">Anguilla anguilla</name>
    <name type="common">European freshwater eel</name>
    <name type="synonym">Muraena anguilla</name>
    <dbReference type="NCBI Taxonomy" id="7936"/>
    <lineage>
        <taxon>Eukaryota</taxon>
        <taxon>Metazoa</taxon>
        <taxon>Chordata</taxon>
        <taxon>Craniata</taxon>
        <taxon>Vertebrata</taxon>
        <taxon>Euteleostomi</taxon>
        <taxon>Actinopterygii</taxon>
        <taxon>Neopterygii</taxon>
        <taxon>Teleostei</taxon>
        <taxon>Anguilliformes</taxon>
        <taxon>Anguillidae</taxon>
        <taxon>Anguilla</taxon>
    </lineage>
</organism>
<name>A0A0E9T1J0_ANGAN</name>
<keyword evidence="1" id="KW-0472">Membrane</keyword>
<reference evidence="2" key="2">
    <citation type="journal article" date="2015" name="Fish Shellfish Immunol.">
        <title>Early steps in the European eel (Anguilla anguilla)-Vibrio vulnificus interaction in the gills: Role of the RtxA13 toxin.</title>
        <authorList>
            <person name="Callol A."/>
            <person name="Pajuelo D."/>
            <person name="Ebbesson L."/>
            <person name="Teles M."/>
            <person name="MacKenzie S."/>
            <person name="Amaro C."/>
        </authorList>
    </citation>
    <scope>NUCLEOTIDE SEQUENCE</scope>
</reference>
<keyword evidence="1" id="KW-0812">Transmembrane</keyword>
<protein>
    <submittedName>
        <fullName evidence="2">Uncharacterized protein</fullName>
    </submittedName>
</protein>
<keyword evidence="1" id="KW-1133">Transmembrane helix</keyword>
<sequence>MLPFCLFVLREANFCFVYFLNLFIFKFNTFLPELFTRVTYN</sequence>
<dbReference type="AlphaFoldDB" id="A0A0E9T1J0"/>
<proteinExistence type="predicted"/>